<comment type="subcellular location">
    <subcellularLocation>
        <location evidence="2">Cytoplasm</location>
    </subcellularLocation>
    <subcellularLocation>
        <location evidence="1">Nucleus</location>
    </subcellularLocation>
</comment>
<dbReference type="EMBL" id="CAJOBJ010000316">
    <property type="protein sequence ID" value="CAF3813957.1"/>
    <property type="molecule type" value="Genomic_DNA"/>
</dbReference>
<dbReference type="EMBL" id="CAJNRE010005700">
    <property type="protein sequence ID" value="CAF2048843.1"/>
    <property type="molecule type" value="Genomic_DNA"/>
</dbReference>
<dbReference type="Proteomes" id="UP000676336">
    <property type="component" value="Unassembled WGS sequence"/>
</dbReference>
<dbReference type="EMBL" id="CAJOBH010000449">
    <property type="protein sequence ID" value="CAF3792641.1"/>
    <property type="molecule type" value="Genomic_DNA"/>
</dbReference>
<dbReference type="Pfam" id="PF04683">
    <property type="entry name" value="Rpn13_ADRM1_Pru"/>
    <property type="match status" value="1"/>
</dbReference>
<dbReference type="CDD" id="cd13314">
    <property type="entry name" value="PH_Rpn13"/>
    <property type="match status" value="1"/>
</dbReference>
<sequence length="411" mass="43878">MSLFGGATSQARTRNLVEFKAGKMNLRGKMVYPDKRKGLLYLYQGNDMLMHLCWKDRSSNSAEDDLVIFPDEIEFKKVTQNTTGRVFILKWRTNARKLFFWMQEPKDDKDDEFCKKINELLNHPPTPGFGDDSSSAGSNHLLQPLMERMAGGAGGIDPSDLSNVLGSMNPRDFASLLSSFGGSSGAAGLMQGLHRSGGSSSSSHQHTADSRPNTAPASTHSGGTAITSTSRSSGSSSKPRNGGTSSSSSAAAAPKNTSSATAAGGTKSGSIQMGALTSVLANLGSSTTERTTAAASSQPTIDLCDIVNNENLIPLLSNKDVQEKIRAHLPENATLLNTEKELKESIQTPQFKQTVTAFSVALQSRELGPVLVRFGFSDEVIKAANQGDLQAFAQALEKHYNKSSDTTMDTS</sequence>
<dbReference type="InterPro" id="IPR032368">
    <property type="entry name" value="RPN13_DEUBAD"/>
</dbReference>
<evidence type="ECO:0000313" key="19">
    <source>
        <dbReference type="Proteomes" id="UP000663866"/>
    </source>
</evidence>
<keyword evidence="5" id="KW-0647">Proteasome</keyword>
<dbReference type="OrthoDB" id="340431at2759"/>
<dbReference type="FunFam" id="2.30.29.70:FF:000001">
    <property type="entry name" value="Proteasomal ubiquitin receptor ADRM1"/>
    <property type="match status" value="1"/>
</dbReference>
<dbReference type="Proteomes" id="UP000681720">
    <property type="component" value="Unassembled WGS sequence"/>
</dbReference>
<dbReference type="GO" id="GO:0070628">
    <property type="term" value="F:proteasome binding"/>
    <property type="evidence" value="ECO:0007669"/>
    <property type="project" value="TreeGrafter"/>
</dbReference>
<dbReference type="EMBL" id="CAJNOW010013577">
    <property type="protein sequence ID" value="CAF1622351.1"/>
    <property type="molecule type" value="Genomic_DNA"/>
</dbReference>
<comment type="caution">
    <text evidence="10">The sequence shown here is derived from an EMBL/GenBank/DDBJ whole genome shotgun (WGS) entry which is preliminary data.</text>
</comment>
<evidence type="ECO:0000313" key="12">
    <source>
        <dbReference type="EMBL" id="CAF2048843.1"/>
    </source>
</evidence>
<dbReference type="EMBL" id="CAJOBG010001835">
    <property type="protein sequence ID" value="CAF3962227.1"/>
    <property type="molecule type" value="Genomic_DNA"/>
</dbReference>
<dbReference type="Pfam" id="PF16550">
    <property type="entry name" value="RPN13_C"/>
    <property type="match status" value="1"/>
</dbReference>
<evidence type="ECO:0000313" key="10">
    <source>
        <dbReference type="EMBL" id="CAF1361171.1"/>
    </source>
</evidence>
<evidence type="ECO:0000256" key="3">
    <source>
        <dbReference type="ARBA" id="ARBA00009216"/>
    </source>
</evidence>
<dbReference type="AlphaFoldDB" id="A0A815I733"/>
<feature type="compositionally biased region" description="Polar residues" evidence="7">
    <location>
        <begin position="210"/>
        <end position="220"/>
    </location>
</feature>
<dbReference type="InterPro" id="IPR038108">
    <property type="entry name" value="RPN13_DEUBAD_sf"/>
</dbReference>
<dbReference type="Proteomes" id="UP000663866">
    <property type="component" value="Unassembled WGS sequence"/>
</dbReference>
<dbReference type="InterPro" id="IPR044867">
    <property type="entry name" value="DEUBAD_dom"/>
</dbReference>
<reference evidence="10" key="1">
    <citation type="submission" date="2021-02" db="EMBL/GenBank/DDBJ databases">
        <authorList>
            <person name="Nowell W R."/>
        </authorList>
    </citation>
    <scope>NUCLEOTIDE SEQUENCE</scope>
</reference>
<dbReference type="EMBL" id="CAJOBI010000538">
    <property type="protein sequence ID" value="CAF3830070.1"/>
    <property type="molecule type" value="Genomic_DNA"/>
</dbReference>
<dbReference type="GO" id="GO:0008541">
    <property type="term" value="C:proteasome regulatory particle, lid subcomplex"/>
    <property type="evidence" value="ECO:0007669"/>
    <property type="project" value="TreeGrafter"/>
</dbReference>
<accession>A0A815I733</accession>
<feature type="domain" description="Pru" evidence="9">
    <location>
        <begin position="11"/>
        <end position="124"/>
    </location>
</feature>
<dbReference type="PANTHER" id="PTHR12225">
    <property type="entry name" value="ADHESION REGULATING MOLECULE 1 110 KDA CELL MEMBRANE GLYCOPROTEIN"/>
    <property type="match status" value="1"/>
</dbReference>
<evidence type="ECO:0000256" key="7">
    <source>
        <dbReference type="SAM" id="MobiDB-lite"/>
    </source>
</evidence>
<protein>
    <recommendedName>
        <fullName evidence="20">Adhesion regulating molecule 1</fullName>
    </recommendedName>
</protein>
<gene>
    <name evidence="14" type="ORF">BYL167_LOCUS2538</name>
    <name evidence="10" type="ORF">CJN711_LOCUS19942</name>
    <name evidence="15" type="ORF">GIL414_LOCUS1805</name>
    <name evidence="11" type="ORF">KQP761_LOCUS24836</name>
    <name evidence="12" type="ORF">MBJ925_LOCUS12659</name>
    <name evidence="17" type="ORF">OVN521_LOCUS12874</name>
    <name evidence="16" type="ORF">SMN809_LOCUS2810</name>
    <name evidence="13" type="ORF">WKI299_LOCUS32464</name>
</gene>
<dbReference type="PROSITE" id="PS51916">
    <property type="entry name" value="DEUBAD"/>
    <property type="match status" value="1"/>
</dbReference>
<evidence type="ECO:0000313" key="15">
    <source>
        <dbReference type="EMBL" id="CAF3813957.1"/>
    </source>
</evidence>
<evidence type="ECO:0000313" key="14">
    <source>
        <dbReference type="EMBL" id="CAF3792641.1"/>
    </source>
</evidence>
<dbReference type="Proteomes" id="UP000681967">
    <property type="component" value="Unassembled WGS sequence"/>
</dbReference>
<evidence type="ECO:0000313" key="17">
    <source>
        <dbReference type="EMBL" id="CAF3962227.1"/>
    </source>
</evidence>
<keyword evidence="19" id="KW-1185">Reference proteome</keyword>
<evidence type="ECO:0000256" key="1">
    <source>
        <dbReference type="ARBA" id="ARBA00004123"/>
    </source>
</evidence>
<dbReference type="Gene3D" id="1.10.2020.20">
    <property type="match status" value="1"/>
</dbReference>
<feature type="region of interest" description="Disordered" evidence="7">
    <location>
        <begin position="188"/>
        <end position="269"/>
    </location>
</feature>
<evidence type="ECO:0000256" key="6">
    <source>
        <dbReference type="ARBA" id="ARBA00023242"/>
    </source>
</evidence>
<proteinExistence type="inferred from homology"/>
<keyword evidence="6" id="KW-0539">Nucleus</keyword>
<dbReference type="PANTHER" id="PTHR12225:SF0">
    <property type="entry name" value="PROTEASOMAL UBIQUITIN RECEPTOR ADRM1"/>
    <property type="match status" value="1"/>
</dbReference>
<dbReference type="Proteomes" id="UP000663834">
    <property type="component" value="Unassembled WGS sequence"/>
</dbReference>
<dbReference type="Proteomes" id="UP000663856">
    <property type="component" value="Unassembled WGS sequence"/>
</dbReference>
<evidence type="ECO:0000256" key="4">
    <source>
        <dbReference type="ARBA" id="ARBA00022490"/>
    </source>
</evidence>
<dbReference type="EMBL" id="CAJNRF010014989">
    <property type="protein sequence ID" value="CAF2163662.1"/>
    <property type="molecule type" value="Genomic_DNA"/>
</dbReference>
<organism evidence="10 18">
    <name type="scientific">Rotaria magnacalcarata</name>
    <dbReference type="NCBI Taxonomy" id="392030"/>
    <lineage>
        <taxon>Eukaryota</taxon>
        <taxon>Metazoa</taxon>
        <taxon>Spiralia</taxon>
        <taxon>Gnathifera</taxon>
        <taxon>Rotifera</taxon>
        <taxon>Eurotatoria</taxon>
        <taxon>Bdelloidea</taxon>
        <taxon>Philodinida</taxon>
        <taxon>Philodinidae</taxon>
        <taxon>Rotaria</taxon>
    </lineage>
</organism>
<evidence type="ECO:0000259" key="9">
    <source>
        <dbReference type="PROSITE" id="PS51917"/>
    </source>
</evidence>
<evidence type="ECO:0000313" key="16">
    <source>
        <dbReference type="EMBL" id="CAF3830070.1"/>
    </source>
</evidence>
<evidence type="ECO:0000259" key="8">
    <source>
        <dbReference type="PROSITE" id="PS51916"/>
    </source>
</evidence>
<dbReference type="InterPro" id="IPR038633">
    <property type="entry name" value="Rpn13/ADRM1_Pru_sf"/>
</dbReference>
<evidence type="ECO:0000256" key="2">
    <source>
        <dbReference type="ARBA" id="ARBA00004496"/>
    </source>
</evidence>
<dbReference type="InterPro" id="IPR044868">
    <property type="entry name" value="Rpn13/ADRM1_Pru"/>
</dbReference>
<feature type="compositionally biased region" description="Low complexity" evidence="7">
    <location>
        <begin position="221"/>
        <end position="263"/>
    </location>
</feature>
<evidence type="ECO:0000313" key="11">
    <source>
        <dbReference type="EMBL" id="CAF1622351.1"/>
    </source>
</evidence>
<name>A0A815I733_9BILA</name>
<evidence type="ECO:0000256" key="5">
    <source>
        <dbReference type="ARBA" id="ARBA00022942"/>
    </source>
</evidence>
<dbReference type="PROSITE" id="PS51917">
    <property type="entry name" value="PRU"/>
    <property type="match status" value="1"/>
</dbReference>
<keyword evidence="4" id="KW-0963">Cytoplasm</keyword>
<dbReference type="Proteomes" id="UP000663824">
    <property type="component" value="Unassembled WGS sequence"/>
</dbReference>
<dbReference type="GO" id="GO:0061133">
    <property type="term" value="F:endopeptidase activator activity"/>
    <property type="evidence" value="ECO:0007669"/>
    <property type="project" value="TreeGrafter"/>
</dbReference>
<feature type="domain" description="DEUBAD" evidence="8">
    <location>
        <begin position="294"/>
        <end position="406"/>
    </location>
</feature>
<dbReference type="EMBL" id="CAJNOV010009373">
    <property type="protein sequence ID" value="CAF1361171.1"/>
    <property type="molecule type" value="Genomic_DNA"/>
</dbReference>
<evidence type="ECO:0000313" key="18">
    <source>
        <dbReference type="Proteomes" id="UP000663855"/>
    </source>
</evidence>
<comment type="similarity">
    <text evidence="3">Belongs to the ADRM1 family.</text>
</comment>
<evidence type="ECO:0000313" key="13">
    <source>
        <dbReference type="EMBL" id="CAF2163662.1"/>
    </source>
</evidence>
<dbReference type="GO" id="GO:0005737">
    <property type="term" value="C:cytoplasm"/>
    <property type="evidence" value="ECO:0007669"/>
    <property type="project" value="UniProtKB-SubCell"/>
</dbReference>
<dbReference type="Proteomes" id="UP000663855">
    <property type="component" value="Unassembled WGS sequence"/>
</dbReference>
<dbReference type="GO" id="GO:0005634">
    <property type="term" value="C:nucleus"/>
    <property type="evidence" value="ECO:0007669"/>
    <property type="project" value="UniProtKB-SubCell"/>
</dbReference>
<evidence type="ECO:0008006" key="20">
    <source>
        <dbReference type="Google" id="ProtNLM"/>
    </source>
</evidence>
<dbReference type="Gene3D" id="2.30.29.70">
    <property type="entry name" value="Proteasomal ubiquitin receptor Rpn13/ADRM1"/>
    <property type="match status" value="1"/>
</dbReference>
<dbReference type="InterPro" id="IPR006773">
    <property type="entry name" value="Rpn13/ADRM1"/>
</dbReference>